<protein>
    <submittedName>
        <fullName evidence="1">ORF76</fullName>
    </submittedName>
</protein>
<proteinExistence type="predicted"/>
<dbReference type="EMBL" id="MF768985">
    <property type="protein sequence ID" value="ATU84160.1"/>
    <property type="molecule type" value="Genomic_DNA"/>
</dbReference>
<evidence type="ECO:0000313" key="1">
    <source>
        <dbReference type="EMBL" id="ATU84160.1"/>
    </source>
</evidence>
<dbReference type="Proteomes" id="UP000267516">
    <property type="component" value="Segment"/>
</dbReference>
<accession>A0A2D3I6Z4</accession>
<sequence>MPTMGFAILKPLYVNLSQISYTDTREEVPPCCTNTCSIFLRVRVQFLGENPHPTKKSVVIII</sequence>
<organism evidence="1">
    <name type="scientific">White spot syndrome virus</name>
    <dbReference type="NCBI Taxonomy" id="342409"/>
    <lineage>
        <taxon>Viruses</taxon>
        <taxon>Viruses incertae sedis</taxon>
        <taxon>Naldaviricetes</taxon>
        <taxon>Nimaviridae</taxon>
        <taxon>Whispovirus</taxon>
    </lineage>
</organism>
<reference evidence="1" key="1">
    <citation type="journal article" date="2018" name="Aquaculture">
        <title>Complete genome sequence of a white spot syndrome virus associated with a disease incursion in Australia.</title>
        <authorList>
            <person name="Oakey J."/>
            <person name="Smith C.S."/>
        </authorList>
    </citation>
    <scope>NUCLEOTIDE SEQUENCE [LARGE SCALE GENOMIC DNA]</scope>
    <source>
        <strain evidence="1">WSSV-AU</strain>
    </source>
</reference>
<name>A0A2D3I6Z4_9VIRU</name>